<comment type="caution">
    <text evidence="6">The sequence shown here is derived from an EMBL/GenBank/DDBJ whole genome shotgun (WGS) entry which is preliminary data.</text>
</comment>
<keyword evidence="2" id="KW-0812">Transmembrane</keyword>
<dbReference type="Pfam" id="PF04357">
    <property type="entry name" value="TamB"/>
    <property type="match status" value="1"/>
</dbReference>
<dbReference type="Proteomes" id="UP000321513">
    <property type="component" value="Unassembled WGS sequence"/>
</dbReference>
<evidence type="ECO:0000256" key="1">
    <source>
        <dbReference type="ARBA" id="ARBA00004167"/>
    </source>
</evidence>
<keyword evidence="4" id="KW-0472">Membrane</keyword>
<protein>
    <recommendedName>
        <fullName evidence="5">Translocation and assembly module TamB C-terminal domain-containing protein</fullName>
    </recommendedName>
</protein>
<gene>
    <name evidence="6" type="ORF">SAE01_16540</name>
</gene>
<keyword evidence="7" id="KW-1185">Reference proteome</keyword>
<comment type="subcellular location">
    <subcellularLocation>
        <location evidence="1">Membrane</location>
        <topology evidence="1">Single-pass membrane protein</topology>
    </subcellularLocation>
</comment>
<dbReference type="EMBL" id="BJYT01000005">
    <property type="protein sequence ID" value="GEO09158.1"/>
    <property type="molecule type" value="Genomic_DNA"/>
</dbReference>
<dbReference type="PANTHER" id="PTHR36985">
    <property type="entry name" value="TRANSLOCATION AND ASSEMBLY MODULE SUBUNIT TAMB"/>
    <property type="match status" value="1"/>
</dbReference>
<evidence type="ECO:0000256" key="2">
    <source>
        <dbReference type="ARBA" id="ARBA00022692"/>
    </source>
</evidence>
<proteinExistence type="predicted"/>
<dbReference type="PANTHER" id="PTHR36985:SF1">
    <property type="entry name" value="TRANSLOCATION AND ASSEMBLY MODULE SUBUNIT TAMB"/>
    <property type="match status" value="1"/>
</dbReference>
<dbReference type="InterPro" id="IPR007452">
    <property type="entry name" value="TamB_C"/>
</dbReference>
<dbReference type="GO" id="GO:0005886">
    <property type="term" value="C:plasma membrane"/>
    <property type="evidence" value="ECO:0007669"/>
    <property type="project" value="InterPro"/>
</dbReference>
<evidence type="ECO:0000259" key="5">
    <source>
        <dbReference type="Pfam" id="PF04357"/>
    </source>
</evidence>
<sequence>MNLEGTLVKDLRKDTLLYANKVKVRITDWFFLKDELVLKYIGLEDAYVNMYRKDSVWNYQFLVDYFSPATPKDKKKKSNLKFNLKRLDFKNIAFVQKDEWVGNLMEVRAGNLQLEANDINIDKNLLDIKQIDLERPFFSVTSFKGLRPVSAITTKKEANGMYFNKGDLRLLVNKINIKNGTFQSLKSLDRAPYSYFDPLNMRFDKINGTFSKISFIKDTIKASIDLATKERSGFDLRKLRTSFKLTPQIMEFAKLELVTPRTRLQNYFSLGYNDFTKDFSNFVEKVTMDARFNNSEIDSDDLAYFAPAAKTWKKRISLSGNGKGTIGNLSIKNLFARAGGSTSVSGDLTMVGLPDINKTFFNFQSGNVQTTYRDAVAFLPAIGKIENPSLSSLGQVKFKGNFKGTITKFATTGAFSTNLGGFHTDIQMELPAKTAAVYHGHLGTDKFNLGKFLQIKDMGTLSFDGSVTGVGLTVNSLKTSVTGKISQFNFKDYNYHKIDIEGTFARRQFDGTVKIDDENIDFVTTVKMDFRNAQPHFNLLADLAHSDFQKLHLYNKQLELSGLFDLNFSGKNIDQFLGSVKVFNANLIQDSVQLNFDSLSLQSKFEGRRRLLSLTSNEFDASVEGEYNILDLPNTFQIFLNKYYPAYINKPRTNVKDQQFNFIINTKNIAGYTLLFNKDLTGFSNSSISGTINTIDTVFELNADVPAFAFKKYRFNNIAINGRGNLDILQLNGNIENIWLSDSSGFPNSTISILSQKDLSQISIKTKANSTLNELNLNADLTTFSDGVKIKFNPSDFVINDKRWILEKEGEISIRKNFVSAENVRFTQNEQHIEVKTTYDEEFNKSNLLVTLQSLNIGDFAPFLTTNPRLEGLASGQVIMRDFFGKFKIDADIKAEQFRIDNDSVGVVGIKGNYNSSNGKIGFNVASDNEFYKFMADGSYDLADTTGIPLLTSIKLNNTKINILNKFLSTIFTNVQGLATGELHINGNPKRPELLGQVTLTKGSLLVNFTKVEYFVDAATFNFTEGAIDFGTFNIKDKFGNVGQVSGKLYQHQFKDVKYDLDLTTKRMLLIDTKANDNSQFYGTAIGKASLNISGPQENMRVKITAEPVDSSHIYIPTNTTRESAEADFIVFKKYGTEMKEAVVETESNITVDLDLTANSFAKIDVILDPVTGDIIKAVGNGRLRIHAGTTDNMTINGRYDIQKGSYDFNFQSFIKKPFILREDAGSFIEWNGDPFNAKLSVEALYVAENVRLGDLVGTQNLSGTVQSYQGDVYVVANITGNLLKPNIDFALDFPAGSQVKSDETFNQFLTKLEKDNNEMLKQVTYLIVFGSFAPYGEGRTLGANFATLGFNTISELISKQVNNVVSGILYKITGDRSLQFDVSTSVYNSSNLFSGNVTATNAIDRQKVNFKLGKSLFNNKVIVTFGGDIDFRMGTNTATSQQLGNLQWLPDLTVEIVLSKDRKIRAIVFSRNNLDISTGAQSVGRRNRQGASISYRKDFEHIFPNNKEKPVEKRDTVPAAVLQPVTMINSEEEKK</sequence>
<evidence type="ECO:0000313" key="7">
    <source>
        <dbReference type="Proteomes" id="UP000321513"/>
    </source>
</evidence>
<dbReference type="GO" id="GO:0009306">
    <property type="term" value="P:protein secretion"/>
    <property type="evidence" value="ECO:0007669"/>
    <property type="project" value="InterPro"/>
</dbReference>
<evidence type="ECO:0000313" key="6">
    <source>
        <dbReference type="EMBL" id="GEO09158.1"/>
    </source>
</evidence>
<keyword evidence="3" id="KW-1133">Transmembrane helix</keyword>
<accession>A0A512BB12</accession>
<organism evidence="6 7">
    <name type="scientific">Segetibacter aerophilus</name>
    <dbReference type="NCBI Taxonomy" id="670293"/>
    <lineage>
        <taxon>Bacteria</taxon>
        <taxon>Pseudomonadati</taxon>
        <taxon>Bacteroidota</taxon>
        <taxon>Chitinophagia</taxon>
        <taxon>Chitinophagales</taxon>
        <taxon>Chitinophagaceae</taxon>
        <taxon>Segetibacter</taxon>
    </lineage>
</organism>
<reference evidence="6 7" key="1">
    <citation type="submission" date="2019-07" db="EMBL/GenBank/DDBJ databases">
        <title>Whole genome shotgun sequence of Segetibacter aerophilus NBRC 106135.</title>
        <authorList>
            <person name="Hosoyama A."/>
            <person name="Uohara A."/>
            <person name="Ohji S."/>
            <person name="Ichikawa N."/>
        </authorList>
    </citation>
    <scope>NUCLEOTIDE SEQUENCE [LARGE SCALE GENOMIC DNA]</scope>
    <source>
        <strain evidence="6 7">NBRC 106135</strain>
    </source>
</reference>
<evidence type="ECO:0000256" key="3">
    <source>
        <dbReference type="ARBA" id="ARBA00022989"/>
    </source>
</evidence>
<evidence type="ECO:0000256" key="4">
    <source>
        <dbReference type="ARBA" id="ARBA00023136"/>
    </source>
</evidence>
<dbReference type="RefSeq" id="WP_218029117.1">
    <property type="nucleotide sequence ID" value="NZ_BJYT01000005.1"/>
</dbReference>
<name>A0A512BB12_9BACT</name>
<feature type="domain" description="Translocation and assembly module TamB C-terminal" evidence="5">
    <location>
        <begin position="1036"/>
        <end position="1500"/>
    </location>
</feature>